<dbReference type="Pfam" id="PF07534">
    <property type="entry name" value="TLD"/>
    <property type="match status" value="1"/>
</dbReference>
<dbReference type="AlphaFoldDB" id="A0A397W2I4"/>
<name>A0A397W2I4_9GLOM</name>
<dbReference type="Gene3D" id="1.25.40.420">
    <property type="match status" value="1"/>
</dbReference>
<feature type="domain" description="TLDc" evidence="1">
    <location>
        <begin position="214"/>
        <end position="388"/>
    </location>
</feature>
<comment type="caution">
    <text evidence="2">The sequence shown here is derived from an EMBL/GenBank/DDBJ whole genome shotgun (WGS) entry which is preliminary data.</text>
</comment>
<organism evidence="2 3">
    <name type="scientific">Gigaspora rosea</name>
    <dbReference type="NCBI Taxonomy" id="44941"/>
    <lineage>
        <taxon>Eukaryota</taxon>
        <taxon>Fungi</taxon>
        <taxon>Fungi incertae sedis</taxon>
        <taxon>Mucoromycota</taxon>
        <taxon>Glomeromycotina</taxon>
        <taxon>Glomeromycetes</taxon>
        <taxon>Diversisporales</taxon>
        <taxon>Gigasporaceae</taxon>
        <taxon>Gigaspora</taxon>
    </lineage>
</organism>
<evidence type="ECO:0000313" key="2">
    <source>
        <dbReference type="EMBL" id="RIB28944.1"/>
    </source>
</evidence>
<gene>
    <name evidence="2" type="ORF">C2G38_1313661</name>
</gene>
<dbReference type="InterPro" id="IPR006571">
    <property type="entry name" value="TLDc_dom"/>
</dbReference>
<dbReference type="InterPro" id="IPR011705">
    <property type="entry name" value="BACK"/>
</dbReference>
<keyword evidence="3" id="KW-1185">Reference proteome</keyword>
<protein>
    <recommendedName>
        <fullName evidence="1">TLDc domain-containing protein</fullName>
    </recommendedName>
</protein>
<sequence length="408" mass="47066">MILAYEFFLDELAKYLETHLTIMEAHWLNLNFNRIYNQSFQNDKLQKLQDWCNDIIAKYPDKIFEYRDFINLQENALISLIIRDDLQMKEVKIWNNVIEWGIAQNPGLPSDSKTWSQENFLTLKTTLRNLLPLIRYFQMSADDIIDSVRPYQQILGKDLWDDISTKFMSPNRHIRSTILPPRRILTQPLPSRKIPQVTLAQTFLQPNATKSFSVIIDDAQMAIISSWVDKKFDSYSVTNNPYEFNLLLRGTRDGFTPESFWNLCNEQKNIVVVMKVVGTGEILGGYNPVGWKKPITDKKSHIKCNKSFIFSLKNDIKNSICSRVNKPESAISCRVTGGPAFGKDLVMFTTFKKGKSCVCRQASSYEKSLQTKKSTIFSVVEYEIFQIKKKISAKNVINTSIISVFTSV</sequence>
<dbReference type="Pfam" id="PF07707">
    <property type="entry name" value="BACK"/>
    <property type="match status" value="1"/>
</dbReference>
<proteinExistence type="predicted"/>
<reference evidence="2 3" key="1">
    <citation type="submission" date="2018-06" db="EMBL/GenBank/DDBJ databases">
        <title>Comparative genomics reveals the genomic features of Rhizophagus irregularis, R. cerebriforme, R. diaphanum and Gigaspora rosea, and their symbiotic lifestyle signature.</title>
        <authorList>
            <person name="Morin E."/>
            <person name="San Clemente H."/>
            <person name="Chen E.C.H."/>
            <person name="De La Providencia I."/>
            <person name="Hainaut M."/>
            <person name="Kuo A."/>
            <person name="Kohler A."/>
            <person name="Murat C."/>
            <person name="Tang N."/>
            <person name="Roy S."/>
            <person name="Loubradou J."/>
            <person name="Henrissat B."/>
            <person name="Grigoriev I.V."/>
            <person name="Corradi N."/>
            <person name="Roux C."/>
            <person name="Martin F.M."/>
        </authorList>
    </citation>
    <scope>NUCLEOTIDE SEQUENCE [LARGE SCALE GENOMIC DNA]</scope>
    <source>
        <strain evidence="2 3">DAOM 194757</strain>
    </source>
</reference>
<accession>A0A397W2I4</accession>
<evidence type="ECO:0000259" key="1">
    <source>
        <dbReference type="PROSITE" id="PS51886"/>
    </source>
</evidence>
<dbReference type="EMBL" id="QKWP01000051">
    <property type="protein sequence ID" value="RIB28944.1"/>
    <property type="molecule type" value="Genomic_DNA"/>
</dbReference>
<evidence type="ECO:0000313" key="3">
    <source>
        <dbReference type="Proteomes" id="UP000266673"/>
    </source>
</evidence>
<dbReference type="Proteomes" id="UP000266673">
    <property type="component" value="Unassembled WGS sequence"/>
</dbReference>
<dbReference type="PROSITE" id="PS51886">
    <property type="entry name" value="TLDC"/>
    <property type="match status" value="1"/>
</dbReference>
<dbReference type="OrthoDB" id="5430411at2759"/>